<evidence type="ECO:0000313" key="3">
    <source>
        <dbReference type="Proteomes" id="UP001221898"/>
    </source>
</evidence>
<dbReference type="AlphaFoldDB" id="A0AAD7WES9"/>
<name>A0AAD7WES9_9TELE</name>
<dbReference type="GO" id="GO:0007155">
    <property type="term" value="P:cell adhesion"/>
    <property type="evidence" value="ECO:0007669"/>
    <property type="project" value="InterPro"/>
</dbReference>
<feature type="compositionally biased region" description="Acidic residues" evidence="1">
    <location>
        <begin position="46"/>
        <end position="69"/>
    </location>
</feature>
<proteinExistence type="predicted"/>
<protein>
    <recommendedName>
        <fullName evidence="4">Secreted phosphoprotein 1</fullName>
    </recommendedName>
</protein>
<dbReference type="InterPro" id="IPR002038">
    <property type="entry name" value="Osteopontin"/>
</dbReference>
<gene>
    <name evidence="2" type="ORF">AAFF_G00054780</name>
</gene>
<evidence type="ECO:0000256" key="1">
    <source>
        <dbReference type="SAM" id="MobiDB-lite"/>
    </source>
</evidence>
<dbReference type="Proteomes" id="UP001221898">
    <property type="component" value="Unassembled WGS sequence"/>
</dbReference>
<feature type="compositionally biased region" description="Acidic residues" evidence="1">
    <location>
        <begin position="247"/>
        <end position="264"/>
    </location>
</feature>
<feature type="region of interest" description="Disordered" evidence="1">
    <location>
        <begin position="167"/>
        <end position="273"/>
    </location>
</feature>
<feature type="non-terminal residue" evidence="2">
    <location>
        <position position="273"/>
    </location>
</feature>
<dbReference type="PANTHER" id="PTHR10607">
    <property type="entry name" value="OSTEOPONTIN"/>
    <property type="match status" value="1"/>
</dbReference>
<organism evidence="2 3">
    <name type="scientific">Aldrovandia affinis</name>
    <dbReference type="NCBI Taxonomy" id="143900"/>
    <lineage>
        <taxon>Eukaryota</taxon>
        <taxon>Metazoa</taxon>
        <taxon>Chordata</taxon>
        <taxon>Craniata</taxon>
        <taxon>Vertebrata</taxon>
        <taxon>Euteleostomi</taxon>
        <taxon>Actinopterygii</taxon>
        <taxon>Neopterygii</taxon>
        <taxon>Teleostei</taxon>
        <taxon>Notacanthiformes</taxon>
        <taxon>Halosauridae</taxon>
        <taxon>Aldrovandia</taxon>
    </lineage>
</organism>
<dbReference type="EMBL" id="JAINUG010000131">
    <property type="protein sequence ID" value="KAJ8393945.1"/>
    <property type="molecule type" value="Genomic_DNA"/>
</dbReference>
<evidence type="ECO:0008006" key="4">
    <source>
        <dbReference type="Google" id="ProtNLM"/>
    </source>
</evidence>
<sequence>VKRSASSSESSEEVVRPVRLQLKALAVLRQKAPAQVFQRMTAGSDESSDSSDEGQESASDDSSDTDENGTAETTSAPPDPIVTTLPPITDNGRGDNLGYPSDYKKSIIFIESNKIEKGPSPYKLYGNNKAEEGMNLVSKKTSTYEGKDRNEIEKNLKVYKALQVHDELLEEDASTPEVESQGLDSASGTAEEPTHRQAEPEAEGSPAESAEEAESASAGDSASASASASTESDSSEETATTPGAADSDSDESQESDSSETEETSETPIVITAK</sequence>
<comment type="caution">
    <text evidence="2">The sequence shown here is derived from an EMBL/GenBank/DDBJ whole genome shotgun (WGS) entry which is preliminary data.</text>
</comment>
<feature type="compositionally biased region" description="Low complexity" evidence="1">
    <location>
        <begin position="215"/>
        <end position="232"/>
    </location>
</feature>
<reference evidence="2" key="1">
    <citation type="journal article" date="2023" name="Science">
        <title>Genome structures resolve the early diversification of teleost fishes.</title>
        <authorList>
            <person name="Parey E."/>
            <person name="Louis A."/>
            <person name="Montfort J."/>
            <person name="Bouchez O."/>
            <person name="Roques C."/>
            <person name="Iampietro C."/>
            <person name="Lluch J."/>
            <person name="Castinel A."/>
            <person name="Donnadieu C."/>
            <person name="Desvignes T."/>
            <person name="Floi Bucao C."/>
            <person name="Jouanno E."/>
            <person name="Wen M."/>
            <person name="Mejri S."/>
            <person name="Dirks R."/>
            <person name="Jansen H."/>
            <person name="Henkel C."/>
            <person name="Chen W.J."/>
            <person name="Zahm M."/>
            <person name="Cabau C."/>
            <person name="Klopp C."/>
            <person name="Thompson A.W."/>
            <person name="Robinson-Rechavi M."/>
            <person name="Braasch I."/>
            <person name="Lecointre G."/>
            <person name="Bobe J."/>
            <person name="Postlethwait J.H."/>
            <person name="Berthelot C."/>
            <person name="Roest Crollius H."/>
            <person name="Guiguen Y."/>
        </authorList>
    </citation>
    <scope>NUCLEOTIDE SEQUENCE</scope>
    <source>
        <strain evidence="2">NC1722</strain>
    </source>
</reference>
<evidence type="ECO:0000313" key="2">
    <source>
        <dbReference type="EMBL" id="KAJ8393945.1"/>
    </source>
</evidence>
<keyword evidence="3" id="KW-1185">Reference proteome</keyword>
<feature type="region of interest" description="Disordered" evidence="1">
    <location>
        <begin position="33"/>
        <end position="101"/>
    </location>
</feature>
<dbReference type="PANTHER" id="PTHR10607:SF1">
    <property type="entry name" value="OSTEOPONTIN"/>
    <property type="match status" value="1"/>
</dbReference>
<accession>A0AAD7WES9</accession>
<dbReference type="GO" id="GO:0001503">
    <property type="term" value="P:ossification"/>
    <property type="evidence" value="ECO:0007669"/>
    <property type="project" value="InterPro"/>
</dbReference>